<keyword evidence="3" id="KW-1185">Reference proteome</keyword>
<name>A0ABQ6MGV9_9STRA</name>
<evidence type="ECO:0000313" key="2">
    <source>
        <dbReference type="EMBL" id="GMI25852.1"/>
    </source>
</evidence>
<dbReference type="Gene3D" id="1.10.442.10">
    <property type="entry name" value="Cytochrome c oxidase subunit IV"/>
    <property type="match status" value="1"/>
</dbReference>
<comment type="caution">
    <text evidence="2">The sequence shown here is derived from an EMBL/GenBank/DDBJ whole genome shotgun (WGS) entry which is preliminary data.</text>
</comment>
<dbReference type="SUPFAM" id="SSF81406">
    <property type="entry name" value="Mitochondrial cytochrome c oxidase subunit IV"/>
    <property type="match status" value="1"/>
</dbReference>
<dbReference type="InterPro" id="IPR036639">
    <property type="entry name" value="Cyt_c_oxidase_su4_sf"/>
</dbReference>
<protein>
    <submittedName>
        <fullName evidence="2">Uncharacterized protein</fullName>
    </submittedName>
</protein>
<feature type="transmembrane region" description="Helical" evidence="1">
    <location>
        <begin position="47"/>
        <end position="68"/>
    </location>
</feature>
<gene>
    <name evidence="2" type="ORF">TeGR_g2331</name>
</gene>
<evidence type="ECO:0000256" key="1">
    <source>
        <dbReference type="SAM" id="Phobius"/>
    </source>
</evidence>
<proteinExistence type="predicted"/>
<reference evidence="2 3" key="1">
    <citation type="journal article" date="2023" name="Commun. Biol.">
        <title>Genome analysis of Parmales, the sister group of diatoms, reveals the evolutionary specialization of diatoms from phago-mixotrophs to photoautotrophs.</title>
        <authorList>
            <person name="Ban H."/>
            <person name="Sato S."/>
            <person name="Yoshikawa S."/>
            <person name="Yamada K."/>
            <person name="Nakamura Y."/>
            <person name="Ichinomiya M."/>
            <person name="Sato N."/>
            <person name="Blanc-Mathieu R."/>
            <person name="Endo H."/>
            <person name="Kuwata A."/>
            <person name="Ogata H."/>
        </authorList>
    </citation>
    <scope>NUCLEOTIDE SEQUENCE [LARGE SCALE GENOMIC DNA]</scope>
</reference>
<dbReference type="Proteomes" id="UP001165060">
    <property type="component" value="Unassembled WGS sequence"/>
</dbReference>
<keyword evidence="1" id="KW-1133">Transmembrane helix</keyword>
<evidence type="ECO:0000313" key="3">
    <source>
        <dbReference type="Proteomes" id="UP001165060"/>
    </source>
</evidence>
<keyword evidence="1" id="KW-0472">Membrane</keyword>
<sequence>MAIGDHLKAAHYRRLYAASSSADQLQMRAGTANPLLLKLHAMPRNSLIVGSIGVFSGICLIDFAYNFVTGHKNAPASHNPAWAEATRAYMRAQGSNPITGITSKK</sequence>
<dbReference type="EMBL" id="BRYB01000232">
    <property type="protein sequence ID" value="GMI25852.1"/>
    <property type="molecule type" value="Genomic_DNA"/>
</dbReference>
<accession>A0ABQ6MGV9</accession>
<keyword evidence="1" id="KW-0812">Transmembrane</keyword>
<organism evidence="2 3">
    <name type="scientific">Tetraparma gracilis</name>
    <dbReference type="NCBI Taxonomy" id="2962635"/>
    <lineage>
        <taxon>Eukaryota</taxon>
        <taxon>Sar</taxon>
        <taxon>Stramenopiles</taxon>
        <taxon>Ochrophyta</taxon>
        <taxon>Bolidophyceae</taxon>
        <taxon>Parmales</taxon>
        <taxon>Triparmaceae</taxon>
        <taxon>Tetraparma</taxon>
    </lineage>
</organism>